<name>A0AAD7IIU5_9AGAR</name>
<proteinExistence type="predicted"/>
<gene>
    <name evidence="1" type="ORF">B0H16DRAFT_1021967</name>
</gene>
<dbReference type="EMBL" id="JARKIB010000094">
    <property type="protein sequence ID" value="KAJ7742624.1"/>
    <property type="molecule type" value="Genomic_DNA"/>
</dbReference>
<reference evidence="1" key="1">
    <citation type="submission" date="2023-03" db="EMBL/GenBank/DDBJ databases">
        <title>Massive genome expansion in bonnet fungi (Mycena s.s.) driven by repeated elements and novel gene families across ecological guilds.</title>
        <authorList>
            <consortium name="Lawrence Berkeley National Laboratory"/>
            <person name="Harder C.B."/>
            <person name="Miyauchi S."/>
            <person name="Viragh M."/>
            <person name="Kuo A."/>
            <person name="Thoen E."/>
            <person name="Andreopoulos B."/>
            <person name="Lu D."/>
            <person name="Skrede I."/>
            <person name="Drula E."/>
            <person name="Henrissat B."/>
            <person name="Morin E."/>
            <person name="Kohler A."/>
            <person name="Barry K."/>
            <person name="LaButti K."/>
            <person name="Morin E."/>
            <person name="Salamov A."/>
            <person name="Lipzen A."/>
            <person name="Mereny Z."/>
            <person name="Hegedus B."/>
            <person name="Baldrian P."/>
            <person name="Stursova M."/>
            <person name="Weitz H."/>
            <person name="Taylor A."/>
            <person name="Grigoriev I.V."/>
            <person name="Nagy L.G."/>
            <person name="Martin F."/>
            <person name="Kauserud H."/>
        </authorList>
    </citation>
    <scope>NUCLEOTIDE SEQUENCE</scope>
    <source>
        <strain evidence="1">CBHHK182m</strain>
    </source>
</reference>
<evidence type="ECO:0000313" key="2">
    <source>
        <dbReference type="Proteomes" id="UP001215598"/>
    </source>
</evidence>
<accession>A0AAD7IIU5</accession>
<protein>
    <submittedName>
        <fullName evidence="1">Uncharacterized protein</fullName>
    </submittedName>
</protein>
<dbReference type="AlphaFoldDB" id="A0AAD7IIU5"/>
<keyword evidence="2" id="KW-1185">Reference proteome</keyword>
<sequence length="241" mass="26178">MCVHPNFCPPSPSYPLCHPDHSLPRVSHAVHVYSGGQRRTGPYVRIRERVTRASLHPRPPTPSLIACFRPPSSPSSPVSPSHLQTRTQCGCRMRQVSPRRATSLARGGAAANLCACTAQCVASNHPMPQVSRHEWAAARRCRLRHKSRIQIRLGACATRHSGCAICVIACGSGTGGLQRTDSFLRACSPVSRDACSTRSHPSLLSALPPGPESPPVPVPVRPYIILNEFYVLRTIPMGCEF</sequence>
<dbReference type="Proteomes" id="UP001215598">
    <property type="component" value="Unassembled WGS sequence"/>
</dbReference>
<evidence type="ECO:0000313" key="1">
    <source>
        <dbReference type="EMBL" id="KAJ7742624.1"/>
    </source>
</evidence>
<comment type="caution">
    <text evidence="1">The sequence shown here is derived from an EMBL/GenBank/DDBJ whole genome shotgun (WGS) entry which is preliminary data.</text>
</comment>
<organism evidence="1 2">
    <name type="scientific">Mycena metata</name>
    <dbReference type="NCBI Taxonomy" id="1033252"/>
    <lineage>
        <taxon>Eukaryota</taxon>
        <taxon>Fungi</taxon>
        <taxon>Dikarya</taxon>
        <taxon>Basidiomycota</taxon>
        <taxon>Agaricomycotina</taxon>
        <taxon>Agaricomycetes</taxon>
        <taxon>Agaricomycetidae</taxon>
        <taxon>Agaricales</taxon>
        <taxon>Marasmiineae</taxon>
        <taxon>Mycenaceae</taxon>
        <taxon>Mycena</taxon>
    </lineage>
</organism>